<dbReference type="GO" id="GO:0016705">
    <property type="term" value="F:oxidoreductase activity, acting on paired donors, with incorporation or reduction of molecular oxygen"/>
    <property type="evidence" value="ECO:0007669"/>
    <property type="project" value="InterPro"/>
</dbReference>
<dbReference type="SUPFAM" id="SSF48264">
    <property type="entry name" value="Cytochrome P450"/>
    <property type="match status" value="1"/>
</dbReference>
<keyword evidence="6 7" id="KW-0503">Monooxygenase</keyword>
<dbReference type="Gene3D" id="1.10.630.10">
    <property type="entry name" value="Cytochrome P450"/>
    <property type="match status" value="1"/>
</dbReference>
<sequence length="402" mass="44398">MQMELELAEILYATDREAAFEALRLGPSVRPARYLDGTPLHVVTGHAEISTVLTDPLFSIDPNKQTRLDVESATGFPPDVQRYLLYTLGTSDPPDHTRLRRLVSRGFTPRRVNALRPRVQQITDALIDGLAASHGEVDLIDDFTHPLSLQVICELLGVPTEDHKHWEMWARGMATPQRAVVVDSARGLIRYISDLIETKRKEGGDDLLSELITVRDDGSGRLSNEELVALSLSILLAGLETTSSLVSEGMYLLLRKPERAAALRADPTRIPRAVEEFLRYCGPVDVGMLRFTLGPVELGGVRLQAGEPVQVVYGAGNRDVLRFADPNTPDLDRVDNPHLAFGHGMHYCLGAALARLEAHIAFESLLRRLPHMELTSPEEAPQWLPGVGRTLASVRVQPDGRT</sequence>
<keyword evidence="9" id="KW-1185">Reference proteome</keyword>
<proteinExistence type="inferred from homology"/>
<dbReference type="GO" id="GO:0005506">
    <property type="term" value="F:iron ion binding"/>
    <property type="evidence" value="ECO:0007669"/>
    <property type="project" value="InterPro"/>
</dbReference>
<dbReference type="PROSITE" id="PS00086">
    <property type="entry name" value="CYTOCHROME_P450"/>
    <property type="match status" value="1"/>
</dbReference>
<dbReference type="Proteomes" id="UP000323242">
    <property type="component" value="Unassembled WGS sequence"/>
</dbReference>
<comment type="similarity">
    <text evidence="1 7">Belongs to the cytochrome P450 family.</text>
</comment>
<dbReference type="FunFam" id="1.10.630.10:FF:000018">
    <property type="entry name" value="Cytochrome P450 monooxygenase"/>
    <property type="match status" value="1"/>
</dbReference>
<dbReference type="RefSeq" id="WP_109200602.1">
    <property type="nucleotide sequence ID" value="NZ_VSZQ01000029.1"/>
</dbReference>
<evidence type="ECO:0000256" key="3">
    <source>
        <dbReference type="ARBA" id="ARBA00022723"/>
    </source>
</evidence>
<keyword evidence="2 7" id="KW-0349">Heme</keyword>
<dbReference type="EMBL" id="VSZQ01000029">
    <property type="protein sequence ID" value="TYR65179.1"/>
    <property type="molecule type" value="Genomic_DNA"/>
</dbReference>
<evidence type="ECO:0000256" key="2">
    <source>
        <dbReference type="ARBA" id="ARBA00022617"/>
    </source>
</evidence>
<dbReference type="InterPro" id="IPR001128">
    <property type="entry name" value="Cyt_P450"/>
</dbReference>
<dbReference type="InterPro" id="IPR036396">
    <property type="entry name" value="Cyt_P450_sf"/>
</dbReference>
<evidence type="ECO:0000256" key="4">
    <source>
        <dbReference type="ARBA" id="ARBA00023002"/>
    </source>
</evidence>
<dbReference type="CDD" id="cd11029">
    <property type="entry name" value="CYP107-like"/>
    <property type="match status" value="1"/>
</dbReference>
<dbReference type="PANTHER" id="PTHR46696">
    <property type="entry name" value="P450, PUTATIVE (EUROFUNG)-RELATED"/>
    <property type="match status" value="1"/>
</dbReference>
<reference evidence="8 9" key="1">
    <citation type="submission" date="2019-08" db="EMBL/GenBank/DDBJ databases">
        <title>Draft genome for granaticin producer strain Streptomyces parvus C05.</title>
        <authorList>
            <person name="Gonzalez-Pimentel J.L."/>
        </authorList>
    </citation>
    <scope>NUCLEOTIDE SEQUENCE [LARGE SCALE GENOMIC DNA]</scope>
    <source>
        <strain evidence="8 9">C05</strain>
    </source>
</reference>
<dbReference type="PRINTS" id="PR00359">
    <property type="entry name" value="BP450"/>
</dbReference>
<name>A0A5D4JLF4_9ACTN</name>
<organism evidence="8 9">
    <name type="scientific">Streptomyces parvus</name>
    <dbReference type="NCBI Taxonomy" id="66428"/>
    <lineage>
        <taxon>Bacteria</taxon>
        <taxon>Bacillati</taxon>
        <taxon>Actinomycetota</taxon>
        <taxon>Actinomycetes</taxon>
        <taxon>Kitasatosporales</taxon>
        <taxon>Streptomycetaceae</taxon>
        <taxon>Streptomyces</taxon>
    </lineage>
</organism>
<keyword evidence="3 7" id="KW-0479">Metal-binding</keyword>
<evidence type="ECO:0000256" key="5">
    <source>
        <dbReference type="ARBA" id="ARBA00023004"/>
    </source>
</evidence>
<gene>
    <name evidence="8" type="ORF">FY004_07590</name>
</gene>
<dbReference type="Pfam" id="PF00067">
    <property type="entry name" value="p450"/>
    <property type="match status" value="1"/>
</dbReference>
<dbReference type="InterPro" id="IPR002397">
    <property type="entry name" value="Cyt_P450_B"/>
</dbReference>
<dbReference type="GO" id="GO:0004497">
    <property type="term" value="F:monooxygenase activity"/>
    <property type="evidence" value="ECO:0007669"/>
    <property type="project" value="UniProtKB-KW"/>
</dbReference>
<evidence type="ECO:0000256" key="6">
    <source>
        <dbReference type="ARBA" id="ARBA00023033"/>
    </source>
</evidence>
<evidence type="ECO:0000313" key="9">
    <source>
        <dbReference type="Proteomes" id="UP000323242"/>
    </source>
</evidence>
<evidence type="ECO:0000256" key="1">
    <source>
        <dbReference type="ARBA" id="ARBA00010617"/>
    </source>
</evidence>
<dbReference type="PANTHER" id="PTHR46696:SF1">
    <property type="entry name" value="CYTOCHROME P450 YJIB-RELATED"/>
    <property type="match status" value="1"/>
</dbReference>
<dbReference type="AlphaFoldDB" id="A0A5D4JLF4"/>
<dbReference type="PRINTS" id="PR00385">
    <property type="entry name" value="P450"/>
</dbReference>
<keyword evidence="4 7" id="KW-0560">Oxidoreductase</keyword>
<dbReference type="InterPro" id="IPR017972">
    <property type="entry name" value="Cyt_P450_CS"/>
</dbReference>
<protein>
    <submittedName>
        <fullName evidence="8">Cytochrome P450</fullName>
    </submittedName>
</protein>
<comment type="caution">
    <text evidence="8">The sequence shown here is derived from an EMBL/GenBank/DDBJ whole genome shotgun (WGS) entry which is preliminary data.</text>
</comment>
<keyword evidence="5 7" id="KW-0408">Iron</keyword>
<evidence type="ECO:0000256" key="7">
    <source>
        <dbReference type="RuleBase" id="RU000461"/>
    </source>
</evidence>
<dbReference type="GO" id="GO:0020037">
    <property type="term" value="F:heme binding"/>
    <property type="evidence" value="ECO:0007669"/>
    <property type="project" value="InterPro"/>
</dbReference>
<accession>A0A5D4JLF4</accession>
<evidence type="ECO:0000313" key="8">
    <source>
        <dbReference type="EMBL" id="TYR65179.1"/>
    </source>
</evidence>